<dbReference type="EC" id="6.3.4.15" evidence="3"/>
<keyword evidence="1 5" id="KW-0436">Ligase</keyword>
<keyword evidence="2" id="KW-0092">Biotin</keyword>
<evidence type="ECO:0000256" key="1">
    <source>
        <dbReference type="ARBA" id="ARBA00022598"/>
    </source>
</evidence>
<feature type="domain" description="BPL/LPL catalytic" evidence="4">
    <location>
        <begin position="32"/>
        <end position="222"/>
    </location>
</feature>
<dbReference type="GO" id="GO:0004077">
    <property type="term" value="F:biotin--[biotin carboxyl-carrier protein] ligase activity"/>
    <property type="evidence" value="ECO:0007669"/>
    <property type="project" value="UniProtKB-EC"/>
</dbReference>
<dbReference type="Gene3D" id="2.30.30.100">
    <property type="match status" value="1"/>
</dbReference>
<organism evidence="5 6">
    <name type="scientific">Micromonospora zingiberis</name>
    <dbReference type="NCBI Taxonomy" id="2053011"/>
    <lineage>
        <taxon>Bacteria</taxon>
        <taxon>Bacillati</taxon>
        <taxon>Actinomycetota</taxon>
        <taxon>Actinomycetes</taxon>
        <taxon>Micromonosporales</taxon>
        <taxon>Micromonosporaceae</taxon>
        <taxon>Micromonospora</taxon>
    </lineage>
</organism>
<dbReference type="InterPro" id="IPR004408">
    <property type="entry name" value="Biotin_CoA_COase_ligase"/>
</dbReference>
<evidence type="ECO:0000259" key="4">
    <source>
        <dbReference type="PROSITE" id="PS51733"/>
    </source>
</evidence>
<dbReference type="PANTHER" id="PTHR12835">
    <property type="entry name" value="BIOTIN PROTEIN LIGASE"/>
    <property type="match status" value="1"/>
</dbReference>
<dbReference type="CDD" id="cd16442">
    <property type="entry name" value="BPL"/>
    <property type="match status" value="1"/>
</dbReference>
<dbReference type="GO" id="GO:0005737">
    <property type="term" value="C:cytoplasm"/>
    <property type="evidence" value="ECO:0007669"/>
    <property type="project" value="TreeGrafter"/>
</dbReference>
<evidence type="ECO:0000313" key="6">
    <source>
        <dbReference type="Proteomes" id="UP000292274"/>
    </source>
</evidence>
<keyword evidence="6" id="KW-1185">Reference proteome</keyword>
<dbReference type="Pfam" id="PF03099">
    <property type="entry name" value="BPL_LplA_LipB"/>
    <property type="match status" value="1"/>
</dbReference>
<comment type="caution">
    <text evidence="5">The sequence shown here is derived from an EMBL/GenBank/DDBJ whole genome shotgun (WGS) entry which is preliminary data.</text>
</comment>
<evidence type="ECO:0000256" key="3">
    <source>
        <dbReference type="ARBA" id="ARBA00024227"/>
    </source>
</evidence>
<evidence type="ECO:0000313" key="5">
    <source>
        <dbReference type="EMBL" id="TCB99823.1"/>
    </source>
</evidence>
<name>A0A4R0GT49_9ACTN</name>
<dbReference type="NCBIfam" id="TIGR00121">
    <property type="entry name" value="birA_ligase"/>
    <property type="match status" value="1"/>
</dbReference>
<dbReference type="OrthoDB" id="9807064at2"/>
<reference evidence="5 6" key="1">
    <citation type="submission" date="2019-02" db="EMBL/GenBank/DDBJ databases">
        <title>Jishengella sp. nov., isolated from a root of Zingiber montanum.</title>
        <authorList>
            <person name="Kuncharoen N."/>
            <person name="Kudo T."/>
            <person name="Masahiro Y."/>
            <person name="Ohkuma M."/>
            <person name="Tanasupawat S."/>
        </authorList>
    </citation>
    <scope>NUCLEOTIDE SEQUENCE [LARGE SCALE GENOMIC DNA]</scope>
    <source>
        <strain evidence="5 6">PLAI 1-1</strain>
    </source>
</reference>
<proteinExistence type="predicted"/>
<dbReference type="PROSITE" id="PS51733">
    <property type="entry name" value="BPL_LPL_CATALYTIC"/>
    <property type="match status" value="1"/>
</dbReference>
<dbReference type="EMBL" id="SJJR01000002">
    <property type="protein sequence ID" value="TCB99823.1"/>
    <property type="molecule type" value="Genomic_DNA"/>
</dbReference>
<dbReference type="InterPro" id="IPR003142">
    <property type="entry name" value="BPL_C"/>
</dbReference>
<dbReference type="SUPFAM" id="SSF55681">
    <property type="entry name" value="Class II aaRS and biotin synthetases"/>
    <property type="match status" value="1"/>
</dbReference>
<dbReference type="PANTHER" id="PTHR12835:SF5">
    <property type="entry name" value="BIOTIN--PROTEIN LIGASE"/>
    <property type="match status" value="1"/>
</dbReference>
<gene>
    <name evidence="5" type="ORF">E0H26_04570</name>
</gene>
<dbReference type="AlphaFoldDB" id="A0A4R0GT49"/>
<protein>
    <recommendedName>
        <fullName evidence="3">biotin--[biotin carboxyl-carrier protein] ligase</fullName>
        <ecNumber evidence="3">6.3.4.15</ecNumber>
    </recommendedName>
</protein>
<dbReference type="InterPro" id="IPR045864">
    <property type="entry name" value="aa-tRNA-synth_II/BPL/LPL"/>
</dbReference>
<sequence length="293" mass="30479">MPGSPYTDLDRPPLSAARLRRALVAPYGPWARLELRAETGSTNADVAEAARDGEPEGLVVVAERQTAGRGRRGRVWQSPPRAGIATSVLLRPGDAAPERGWPAAPPAGYGWLPLLAGVALVEAVTLLAELDASLKWPNDLLVDGAKCAGILAETVPGPALGDPPAVVLGIGLNVTLRADELPENPTGLPATSLQLAGAAATDRDPLLRALLRSLADWYARWRAAGGDASASGLRDAYLKVCGTVGREVRALLPDGTALTGTATTVDPDGHLLLTTPTNPTPHHIPAADLLHLR</sequence>
<accession>A0A4R0GT49</accession>
<dbReference type="InterPro" id="IPR004143">
    <property type="entry name" value="BPL_LPL_catalytic"/>
</dbReference>
<dbReference type="RefSeq" id="WP_131301122.1">
    <property type="nucleotide sequence ID" value="NZ_SJJR01000002.1"/>
</dbReference>
<dbReference type="Pfam" id="PF02237">
    <property type="entry name" value="BPL_C"/>
    <property type="match status" value="1"/>
</dbReference>
<dbReference type="Proteomes" id="UP000292274">
    <property type="component" value="Unassembled WGS sequence"/>
</dbReference>
<evidence type="ECO:0000256" key="2">
    <source>
        <dbReference type="ARBA" id="ARBA00023267"/>
    </source>
</evidence>
<dbReference type="Gene3D" id="3.30.930.10">
    <property type="entry name" value="Bira Bifunctional Protein, Domain 2"/>
    <property type="match status" value="1"/>
</dbReference>